<evidence type="ECO:0000313" key="3">
    <source>
        <dbReference type="Proteomes" id="UP000463857"/>
    </source>
</evidence>
<keyword evidence="3" id="KW-1185">Reference proteome</keyword>
<dbReference type="AlphaFoldDB" id="A0A7L4YIZ8"/>
<evidence type="ECO:0000256" key="1">
    <source>
        <dbReference type="SAM" id="Phobius"/>
    </source>
</evidence>
<keyword evidence="1" id="KW-0812">Transmembrane</keyword>
<dbReference type="OrthoDB" id="5194366at2"/>
<accession>A0A7L4YIZ8</accession>
<feature type="transmembrane region" description="Helical" evidence="1">
    <location>
        <begin position="31"/>
        <end position="49"/>
    </location>
</feature>
<dbReference type="Proteomes" id="UP000463857">
    <property type="component" value="Chromosome"/>
</dbReference>
<protein>
    <recommendedName>
        <fullName evidence="4">PH domain-containing protein</fullName>
    </recommendedName>
</protein>
<dbReference type="RefSeq" id="WP_159542534.1">
    <property type="nucleotide sequence ID" value="NZ_CP047156.1"/>
</dbReference>
<keyword evidence="1" id="KW-0472">Membrane</keyword>
<dbReference type="KEGG" id="eke:EK0264_02360"/>
<reference evidence="2 3" key="1">
    <citation type="journal article" date="2018" name="Int. J. Syst. Evol. Microbiol.">
        <title>Epidermidibacterium keratini gen. nov., sp. nov., a member of the family Sporichthyaceae, isolated from keratin epidermis.</title>
        <authorList>
            <person name="Lee D.G."/>
            <person name="Trujillo M.E."/>
            <person name="Kang S."/>
            <person name="Nam J.J."/>
            <person name="Kim Y.J."/>
        </authorList>
    </citation>
    <scope>NUCLEOTIDE SEQUENCE [LARGE SCALE GENOMIC DNA]</scope>
    <source>
        <strain evidence="2 3">EPI-7</strain>
    </source>
</reference>
<dbReference type="InParanoid" id="A0A7L4YIZ8"/>
<dbReference type="EMBL" id="CP047156">
    <property type="protein sequence ID" value="QHB99245.1"/>
    <property type="molecule type" value="Genomic_DNA"/>
</dbReference>
<organism evidence="2 3">
    <name type="scientific">Epidermidibacterium keratini</name>
    <dbReference type="NCBI Taxonomy" id="1891644"/>
    <lineage>
        <taxon>Bacteria</taxon>
        <taxon>Bacillati</taxon>
        <taxon>Actinomycetota</taxon>
        <taxon>Actinomycetes</taxon>
        <taxon>Sporichthyales</taxon>
        <taxon>Sporichthyaceae</taxon>
        <taxon>Epidermidibacterium</taxon>
    </lineage>
</organism>
<evidence type="ECO:0008006" key="4">
    <source>
        <dbReference type="Google" id="ProtNLM"/>
    </source>
</evidence>
<feature type="transmembrane region" description="Helical" evidence="1">
    <location>
        <begin position="61"/>
        <end position="82"/>
    </location>
</feature>
<keyword evidence="1" id="KW-1133">Transmembrane helix</keyword>
<sequence>MPTEPLPVSDNPYTEQRPFVATDHPFRANRAMLVTGAIVLAMAAAYVIARVARGAEPVFDGGAVLMICLAAGIAAVLAWYAWRLSSGVRVTLTDTEVRRQVRRGGPDANKTMDIADIRLGLLATDVRYAKKRRGAELVLFGPAREILWLADGLEADDVHEIARALSGRGIRRHDATISNDQLRVTVRKLRREQSGNDEG</sequence>
<evidence type="ECO:0000313" key="2">
    <source>
        <dbReference type="EMBL" id="QHB99245.1"/>
    </source>
</evidence>
<proteinExistence type="predicted"/>
<gene>
    <name evidence="2" type="ORF">EK0264_02360</name>
</gene>
<name>A0A7L4YIZ8_9ACTN</name>